<accession>E2N6X8</accession>
<evidence type="ECO:0000313" key="2">
    <source>
        <dbReference type="Proteomes" id="UP000003711"/>
    </source>
</evidence>
<reference evidence="1 2" key="1">
    <citation type="submission" date="2008-12" db="EMBL/GenBank/DDBJ databases">
        <authorList>
            <person name="Fulton L."/>
            <person name="Clifton S."/>
            <person name="Fulton B."/>
            <person name="Xu J."/>
            <person name="Minx P."/>
            <person name="Pepin K.H."/>
            <person name="Johnson M."/>
            <person name="Bhonagiri V."/>
            <person name="Nash W.E."/>
            <person name="Mardis E.R."/>
            <person name="Wilson R.K."/>
        </authorList>
    </citation>
    <scope>NUCLEOTIDE SEQUENCE [LARGE SCALE GENOMIC DNA]</scope>
    <source>
        <strain evidence="1 2">DSM 14838</strain>
    </source>
</reference>
<sequence>MAVTKKHYSFTPGTLKVSREDYPKLKDQLYNFLGCSSDPEYYRKKKDYLNIPAHIKEGIEKIFSEFGVDVSDIWDIKG</sequence>
<dbReference type="EMBL" id="ACCH01000002">
    <property type="protein sequence ID" value="EEF92314.1"/>
    <property type="molecule type" value="Genomic_DNA"/>
</dbReference>
<dbReference type="RefSeq" id="WP_007209421.1">
    <property type="nucleotide sequence ID" value="NZ_EQ973486.1"/>
</dbReference>
<evidence type="ECO:0000313" key="1">
    <source>
        <dbReference type="EMBL" id="EEF92314.1"/>
    </source>
</evidence>
<protein>
    <submittedName>
        <fullName evidence="1">Uncharacterized protein</fullName>
    </submittedName>
</protein>
<dbReference type="Proteomes" id="UP000003711">
    <property type="component" value="Unassembled WGS sequence"/>
</dbReference>
<reference evidence="1 2" key="2">
    <citation type="submission" date="2009-01" db="EMBL/GenBank/DDBJ databases">
        <title>Draft genome sequence of Bacteroides cellulosilyticus (DSM 14838).</title>
        <authorList>
            <person name="Sudarsanam P."/>
            <person name="Ley R."/>
            <person name="Guruge J."/>
            <person name="Turnbaugh P.J."/>
            <person name="Mahowald M."/>
            <person name="Liep D."/>
            <person name="Gordon J."/>
        </authorList>
    </citation>
    <scope>NUCLEOTIDE SEQUENCE [LARGE SCALE GENOMIC DNA]</scope>
    <source>
        <strain evidence="1 2">DSM 14838</strain>
    </source>
</reference>
<dbReference type="AlphaFoldDB" id="E2N6X8"/>
<proteinExistence type="predicted"/>
<dbReference type="HOGENOM" id="CLU_2614478_0_0_10"/>
<gene>
    <name evidence="1" type="ORF">BACCELL_00019</name>
</gene>
<name>E2N6X8_9BACE</name>
<organism evidence="1 2">
    <name type="scientific">Bacteroides cellulosilyticus DSM 14838</name>
    <dbReference type="NCBI Taxonomy" id="537012"/>
    <lineage>
        <taxon>Bacteria</taxon>
        <taxon>Pseudomonadati</taxon>
        <taxon>Bacteroidota</taxon>
        <taxon>Bacteroidia</taxon>
        <taxon>Bacteroidales</taxon>
        <taxon>Bacteroidaceae</taxon>
        <taxon>Bacteroides</taxon>
    </lineage>
</organism>
<comment type="caution">
    <text evidence="1">The sequence shown here is derived from an EMBL/GenBank/DDBJ whole genome shotgun (WGS) entry which is preliminary data.</text>
</comment>